<dbReference type="Pfam" id="PF00557">
    <property type="entry name" value="Peptidase_M24"/>
    <property type="match status" value="1"/>
</dbReference>
<dbReference type="SUPFAM" id="SSF53092">
    <property type="entry name" value="Creatinase/prolidase N-terminal domain"/>
    <property type="match status" value="1"/>
</dbReference>
<dbReference type="Gene3D" id="3.90.230.10">
    <property type="entry name" value="Creatinase/methionine aminopeptidase superfamily"/>
    <property type="match status" value="1"/>
</dbReference>
<sequence>MSERVRIPDHEYGERIQRAAKLAEQNGLDILIVNSNEADYANARYFSGFWPLFERAGVAIAPSGKAALMVGPESTIYAADFSRISDIFCLMEYRESADPAYPQIKPNTYADVFKAVGVNGSKLRIGVASFLDTTLVMMEGLRNSFPDAEIVRADAIMVQLRSIKSENELACMREGFRITELATKEVIRTIRPGMTECQMVGVAQRVIYENGAEYEGLPMYIFSEKSTRHAISRSSHRIIEQGDIVQLNLSAKVDGYSPSIGMPISLGKLTPERREIIEFGLKAHEWTQANLKAGIPAGSVAEGFLQFFKDHGYEKNYLYGPCHGTGMIEVEAPWMETSSDYLLLPNMTFQVDTFVTTDTFGIRWEKGVVIREGGCELLSSPIGQIHELEF</sequence>
<dbReference type="SUPFAM" id="SSF55920">
    <property type="entry name" value="Creatinase/aminopeptidase"/>
    <property type="match status" value="1"/>
</dbReference>
<protein>
    <submittedName>
        <fullName evidence="3">Peptidase M24</fullName>
    </submittedName>
</protein>
<dbReference type="OrthoDB" id="9806388at2"/>
<proteinExistence type="predicted"/>
<organism evidence="3 4">
    <name type="scientific">Cohnella abietis</name>
    <dbReference type="NCBI Taxonomy" id="2507935"/>
    <lineage>
        <taxon>Bacteria</taxon>
        <taxon>Bacillati</taxon>
        <taxon>Bacillota</taxon>
        <taxon>Bacilli</taxon>
        <taxon>Bacillales</taxon>
        <taxon>Paenibacillaceae</taxon>
        <taxon>Cohnella</taxon>
    </lineage>
</organism>
<dbReference type="AlphaFoldDB" id="A0A3T1DF80"/>
<gene>
    <name evidence="3" type="primary">pepQ_2</name>
    <name evidence="3" type="ORF">KCTCHS21_59340</name>
</gene>
<dbReference type="PANTHER" id="PTHR46112">
    <property type="entry name" value="AMINOPEPTIDASE"/>
    <property type="match status" value="1"/>
</dbReference>
<feature type="domain" description="Peptidase M24" evidence="1">
    <location>
        <begin position="170"/>
        <end position="372"/>
    </location>
</feature>
<dbReference type="EMBL" id="AP019400">
    <property type="protein sequence ID" value="BBI36535.1"/>
    <property type="molecule type" value="Genomic_DNA"/>
</dbReference>
<dbReference type="CDD" id="cd01066">
    <property type="entry name" value="APP_MetAP"/>
    <property type="match status" value="1"/>
</dbReference>
<dbReference type="InterPro" id="IPR000587">
    <property type="entry name" value="Creatinase_N"/>
</dbReference>
<keyword evidence="4" id="KW-1185">Reference proteome</keyword>
<accession>A0A3T1DF80</accession>
<reference evidence="3 4" key="1">
    <citation type="submission" date="2019-01" db="EMBL/GenBank/DDBJ databases">
        <title>Complete genome sequence of Cohnella hallensis HS21 isolated from Korean fir (Abies koreana) rhizospheric soil.</title>
        <authorList>
            <person name="Jiang L."/>
            <person name="Kang S.W."/>
            <person name="Kim S."/>
            <person name="Jung J."/>
            <person name="Kim C.Y."/>
            <person name="Kim D.H."/>
            <person name="Kim S.W."/>
            <person name="Lee J."/>
        </authorList>
    </citation>
    <scope>NUCLEOTIDE SEQUENCE [LARGE SCALE GENOMIC DNA]</scope>
    <source>
        <strain evidence="3 4">HS21</strain>
    </source>
</reference>
<dbReference type="RefSeq" id="WP_130616038.1">
    <property type="nucleotide sequence ID" value="NZ_AP019400.1"/>
</dbReference>
<dbReference type="InterPro" id="IPR036005">
    <property type="entry name" value="Creatinase/aminopeptidase-like"/>
</dbReference>
<dbReference type="PANTHER" id="PTHR46112:SF2">
    <property type="entry name" value="XAA-PRO AMINOPEPTIDASE P-RELATED"/>
    <property type="match status" value="1"/>
</dbReference>
<evidence type="ECO:0000313" key="4">
    <source>
        <dbReference type="Proteomes" id="UP000289856"/>
    </source>
</evidence>
<dbReference type="InterPro" id="IPR029149">
    <property type="entry name" value="Creatin/AminoP/Spt16_N"/>
</dbReference>
<dbReference type="Proteomes" id="UP000289856">
    <property type="component" value="Chromosome"/>
</dbReference>
<evidence type="ECO:0000313" key="3">
    <source>
        <dbReference type="EMBL" id="BBI36535.1"/>
    </source>
</evidence>
<evidence type="ECO:0000259" key="2">
    <source>
        <dbReference type="Pfam" id="PF01321"/>
    </source>
</evidence>
<dbReference type="KEGG" id="cohn:KCTCHS21_59340"/>
<dbReference type="InterPro" id="IPR000994">
    <property type="entry name" value="Pept_M24"/>
</dbReference>
<name>A0A3T1DF80_9BACL</name>
<dbReference type="Pfam" id="PF01321">
    <property type="entry name" value="Creatinase_N"/>
    <property type="match status" value="1"/>
</dbReference>
<evidence type="ECO:0000259" key="1">
    <source>
        <dbReference type="Pfam" id="PF00557"/>
    </source>
</evidence>
<dbReference type="Gene3D" id="3.40.350.10">
    <property type="entry name" value="Creatinase/prolidase N-terminal domain"/>
    <property type="match status" value="1"/>
</dbReference>
<feature type="domain" description="Creatinase N-terminal" evidence="2">
    <location>
        <begin position="15"/>
        <end position="163"/>
    </location>
</feature>
<dbReference type="InterPro" id="IPR050659">
    <property type="entry name" value="Peptidase_M24B"/>
</dbReference>